<dbReference type="InterPro" id="IPR014347">
    <property type="entry name" value="Tautomerase/MIF_sf"/>
</dbReference>
<dbReference type="VEuPathDB" id="FungiDB:AB675_1455"/>
<dbReference type="RefSeq" id="XP_017997210.1">
    <property type="nucleotide sequence ID" value="XM_018141348.1"/>
</dbReference>
<name>A0A0N1H5U3_9EURO</name>
<dbReference type="Pfam" id="PF14832">
    <property type="entry name" value="Tautomerase_3"/>
    <property type="match status" value="1"/>
</dbReference>
<dbReference type="Gene3D" id="3.30.429.10">
    <property type="entry name" value="Macrophage Migration Inhibitory Factor"/>
    <property type="match status" value="1"/>
</dbReference>
<feature type="domain" description="Tautomerase cis-CaaD-like" evidence="1">
    <location>
        <begin position="1"/>
        <end position="137"/>
    </location>
</feature>
<dbReference type="InterPro" id="IPR028116">
    <property type="entry name" value="Cis-CaaD-like"/>
</dbReference>
<dbReference type="AlphaFoldDB" id="A0A0N1H5U3"/>
<comment type="caution">
    <text evidence="2">The sequence shown here is derived from an EMBL/GenBank/DDBJ whole genome shotgun (WGS) entry which is preliminary data.</text>
</comment>
<keyword evidence="3" id="KW-1185">Reference proteome</keyword>
<proteinExistence type="predicted"/>
<dbReference type="GeneID" id="28733228"/>
<gene>
    <name evidence="2" type="ORF">AB675_1455</name>
</gene>
<organism evidence="2 3">
    <name type="scientific">Cyphellophora attinorum</name>
    <dbReference type="NCBI Taxonomy" id="1664694"/>
    <lineage>
        <taxon>Eukaryota</taxon>
        <taxon>Fungi</taxon>
        <taxon>Dikarya</taxon>
        <taxon>Ascomycota</taxon>
        <taxon>Pezizomycotina</taxon>
        <taxon>Eurotiomycetes</taxon>
        <taxon>Chaetothyriomycetidae</taxon>
        <taxon>Chaetothyriales</taxon>
        <taxon>Cyphellophoraceae</taxon>
        <taxon>Cyphellophora</taxon>
    </lineage>
</organism>
<protein>
    <recommendedName>
        <fullName evidence="1">Tautomerase cis-CaaD-like domain-containing protein</fullName>
    </recommendedName>
</protein>
<accession>A0A0N1H5U3</accession>
<evidence type="ECO:0000313" key="3">
    <source>
        <dbReference type="Proteomes" id="UP000038010"/>
    </source>
</evidence>
<reference evidence="2 3" key="1">
    <citation type="submission" date="2015-06" db="EMBL/GenBank/DDBJ databases">
        <title>Draft genome of the ant-associated black yeast Phialophora attae CBS 131958.</title>
        <authorList>
            <person name="Moreno L.F."/>
            <person name="Stielow B.J."/>
            <person name="de Hoog S."/>
            <person name="Vicente V.A."/>
            <person name="Weiss V.A."/>
            <person name="de Vries M."/>
            <person name="Cruz L.M."/>
            <person name="Souza E.M."/>
        </authorList>
    </citation>
    <scope>NUCLEOTIDE SEQUENCE [LARGE SCALE GENOMIC DNA]</scope>
    <source>
        <strain evidence="2 3">CBS 131958</strain>
    </source>
</reference>
<sequence>MPLWRVFSHPSTFTPAQREALSTDITSIYTRGGLPAFYVNVIFIDVPETAVYVGGKPRTNFVRFVVEHIARNFQSTEHMKGFMDRAEAKLKPYVADRGNLDWEIHVSETPRPLWRIQGLEPPPANSEAEKEWFMKDRALQWKL</sequence>
<dbReference type="EMBL" id="LFJN01000025">
    <property type="protein sequence ID" value="KPI37247.1"/>
    <property type="molecule type" value="Genomic_DNA"/>
</dbReference>
<dbReference type="OrthoDB" id="2129288at2759"/>
<evidence type="ECO:0000259" key="1">
    <source>
        <dbReference type="Pfam" id="PF14832"/>
    </source>
</evidence>
<evidence type="ECO:0000313" key="2">
    <source>
        <dbReference type="EMBL" id="KPI37247.1"/>
    </source>
</evidence>
<dbReference type="Proteomes" id="UP000038010">
    <property type="component" value="Unassembled WGS sequence"/>
</dbReference>